<proteinExistence type="predicted"/>
<feature type="non-terminal residue" evidence="1">
    <location>
        <position position="1"/>
    </location>
</feature>
<accession>A0A0F8ZDS5</accession>
<dbReference type="AlphaFoldDB" id="A0A0F8ZDS5"/>
<organism evidence="1">
    <name type="scientific">marine sediment metagenome</name>
    <dbReference type="NCBI Taxonomy" id="412755"/>
    <lineage>
        <taxon>unclassified sequences</taxon>
        <taxon>metagenomes</taxon>
        <taxon>ecological metagenomes</taxon>
    </lineage>
</organism>
<name>A0A0F8ZDS5_9ZZZZ</name>
<sequence length="31" mass="3529">RIDFERIVLSMPDGTYGLFNLEGFLRLIEGG</sequence>
<comment type="caution">
    <text evidence="1">The sequence shown here is derived from an EMBL/GenBank/DDBJ whole genome shotgun (WGS) entry which is preliminary data.</text>
</comment>
<protein>
    <submittedName>
        <fullName evidence="1">Uncharacterized protein</fullName>
    </submittedName>
</protein>
<evidence type="ECO:0000313" key="1">
    <source>
        <dbReference type="EMBL" id="KKK64649.1"/>
    </source>
</evidence>
<dbReference type="EMBL" id="LAZR01060929">
    <property type="protein sequence ID" value="KKK64649.1"/>
    <property type="molecule type" value="Genomic_DNA"/>
</dbReference>
<reference evidence="1" key="1">
    <citation type="journal article" date="2015" name="Nature">
        <title>Complex archaea that bridge the gap between prokaryotes and eukaryotes.</title>
        <authorList>
            <person name="Spang A."/>
            <person name="Saw J.H."/>
            <person name="Jorgensen S.L."/>
            <person name="Zaremba-Niedzwiedzka K."/>
            <person name="Martijn J."/>
            <person name="Lind A.E."/>
            <person name="van Eijk R."/>
            <person name="Schleper C."/>
            <person name="Guy L."/>
            <person name="Ettema T.J."/>
        </authorList>
    </citation>
    <scope>NUCLEOTIDE SEQUENCE</scope>
</reference>
<gene>
    <name evidence="1" type="ORF">LCGC14_2982100</name>
</gene>